<gene>
    <name evidence="9" type="ORF">BDV29DRAFT_191444</name>
</gene>
<dbReference type="PANTHER" id="PTHR42940:SF2">
    <property type="entry name" value="DEHYDROGENASE FAMILY OXIDOREDUCTASE, PUTATIVE (JCVI)-RELATED"/>
    <property type="match status" value="1"/>
</dbReference>
<dbReference type="Pfam" id="PF00107">
    <property type="entry name" value="ADH_zinc_N"/>
    <property type="match status" value="1"/>
</dbReference>
<keyword evidence="5" id="KW-0560">Oxidoreductase</keyword>
<dbReference type="FunFam" id="3.40.50.720:FF:000039">
    <property type="entry name" value="Alcohol dehydrogenase AdhP"/>
    <property type="match status" value="1"/>
</dbReference>
<dbReference type="InterPro" id="IPR013154">
    <property type="entry name" value="ADH-like_N"/>
</dbReference>
<dbReference type="Gene3D" id="3.40.50.720">
    <property type="entry name" value="NAD(P)-binding Rossmann-like Domain"/>
    <property type="match status" value="1"/>
</dbReference>
<dbReference type="EMBL" id="ML732220">
    <property type="protein sequence ID" value="KAB8073810.1"/>
    <property type="molecule type" value="Genomic_DNA"/>
</dbReference>
<evidence type="ECO:0000256" key="3">
    <source>
        <dbReference type="ARBA" id="ARBA00022723"/>
    </source>
</evidence>
<dbReference type="SUPFAM" id="SSF51735">
    <property type="entry name" value="NAD(P)-binding Rossmann-fold domains"/>
    <property type="match status" value="1"/>
</dbReference>
<dbReference type="Pfam" id="PF08240">
    <property type="entry name" value="ADH_N"/>
    <property type="match status" value="1"/>
</dbReference>
<dbReference type="SMART" id="SM00829">
    <property type="entry name" value="PKS_ER"/>
    <property type="match status" value="1"/>
</dbReference>
<evidence type="ECO:0000313" key="10">
    <source>
        <dbReference type="Proteomes" id="UP000326565"/>
    </source>
</evidence>
<dbReference type="SUPFAM" id="SSF50129">
    <property type="entry name" value="GroES-like"/>
    <property type="match status" value="1"/>
</dbReference>
<evidence type="ECO:0000256" key="1">
    <source>
        <dbReference type="ARBA" id="ARBA00001947"/>
    </source>
</evidence>
<keyword evidence="3 7" id="KW-0479">Metal-binding</keyword>
<evidence type="ECO:0000256" key="7">
    <source>
        <dbReference type="RuleBase" id="RU361277"/>
    </source>
</evidence>
<dbReference type="GO" id="GO:0008270">
    <property type="term" value="F:zinc ion binding"/>
    <property type="evidence" value="ECO:0007669"/>
    <property type="project" value="InterPro"/>
</dbReference>
<dbReference type="InterPro" id="IPR036291">
    <property type="entry name" value="NAD(P)-bd_dom_sf"/>
</dbReference>
<dbReference type="Gene3D" id="3.90.180.10">
    <property type="entry name" value="Medium-chain alcohol dehydrogenases, catalytic domain"/>
    <property type="match status" value="1"/>
</dbReference>
<evidence type="ECO:0000256" key="6">
    <source>
        <dbReference type="ARBA" id="ARBA00023027"/>
    </source>
</evidence>
<dbReference type="OrthoDB" id="1879366at2759"/>
<evidence type="ECO:0000313" key="9">
    <source>
        <dbReference type="EMBL" id="KAB8073810.1"/>
    </source>
</evidence>
<dbReference type="PANTHER" id="PTHR42940">
    <property type="entry name" value="ALCOHOL DEHYDROGENASE 1-RELATED"/>
    <property type="match status" value="1"/>
</dbReference>
<keyword evidence="10" id="KW-1185">Reference proteome</keyword>
<feature type="domain" description="Enoyl reductase (ER)" evidence="8">
    <location>
        <begin position="16"/>
        <end position="339"/>
    </location>
</feature>
<organism evidence="9 10">
    <name type="scientific">Aspergillus leporis</name>
    <dbReference type="NCBI Taxonomy" id="41062"/>
    <lineage>
        <taxon>Eukaryota</taxon>
        <taxon>Fungi</taxon>
        <taxon>Dikarya</taxon>
        <taxon>Ascomycota</taxon>
        <taxon>Pezizomycotina</taxon>
        <taxon>Eurotiomycetes</taxon>
        <taxon>Eurotiomycetidae</taxon>
        <taxon>Eurotiales</taxon>
        <taxon>Aspergillaceae</taxon>
        <taxon>Aspergillus</taxon>
        <taxon>Aspergillus subgen. Circumdati</taxon>
    </lineage>
</organism>
<dbReference type="CDD" id="cd08297">
    <property type="entry name" value="CAD3"/>
    <property type="match status" value="1"/>
</dbReference>
<dbReference type="GO" id="GO:0004022">
    <property type="term" value="F:alcohol dehydrogenase (NAD+) activity"/>
    <property type="evidence" value="ECO:0007669"/>
    <property type="project" value="TreeGrafter"/>
</dbReference>
<dbReference type="InterPro" id="IPR002328">
    <property type="entry name" value="ADH_Zn_CS"/>
</dbReference>
<evidence type="ECO:0000256" key="4">
    <source>
        <dbReference type="ARBA" id="ARBA00022833"/>
    </source>
</evidence>
<dbReference type="InterPro" id="IPR013149">
    <property type="entry name" value="ADH-like_C"/>
</dbReference>
<evidence type="ECO:0000256" key="2">
    <source>
        <dbReference type="ARBA" id="ARBA00008072"/>
    </source>
</evidence>
<comment type="cofactor">
    <cofactor evidence="1 7">
        <name>Zn(2+)</name>
        <dbReference type="ChEBI" id="CHEBI:29105"/>
    </cofactor>
</comment>
<dbReference type="InterPro" id="IPR011032">
    <property type="entry name" value="GroES-like_sf"/>
</dbReference>
<name>A0A5N5X3D9_9EURO</name>
<dbReference type="PROSITE" id="PS00059">
    <property type="entry name" value="ADH_ZINC"/>
    <property type="match status" value="1"/>
</dbReference>
<comment type="similarity">
    <text evidence="2 7">Belongs to the zinc-containing alcohol dehydrogenase family.</text>
</comment>
<evidence type="ECO:0000259" key="8">
    <source>
        <dbReference type="SMART" id="SM00829"/>
    </source>
</evidence>
<dbReference type="GO" id="GO:0005737">
    <property type="term" value="C:cytoplasm"/>
    <property type="evidence" value="ECO:0007669"/>
    <property type="project" value="TreeGrafter"/>
</dbReference>
<reference evidence="9 10" key="1">
    <citation type="submission" date="2019-04" db="EMBL/GenBank/DDBJ databases">
        <title>Friends and foes A comparative genomics study of 23 Aspergillus species from section Flavi.</title>
        <authorList>
            <consortium name="DOE Joint Genome Institute"/>
            <person name="Kjaerbolling I."/>
            <person name="Vesth T."/>
            <person name="Frisvad J.C."/>
            <person name="Nybo J.L."/>
            <person name="Theobald S."/>
            <person name="Kildgaard S."/>
            <person name="Isbrandt T."/>
            <person name="Kuo A."/>
            <person name="Sato A."/>
            <person name="Lyhne E.K."/>
            <person name="Kogle M.E."/>
            <person name="Wiebenga A."/>
            <person name="Kun R.S."/>
            <person name="Lubbers R.J."/>
            <person name="Makela M.R."/>
            <person name="Barry K."/>
            <person name="Chovatia M."/>
            <person name="Clum A."/>
            <person name="Daum C."/>
            <person name="Haridas S."/>
            <person name="He G."/>
            <person name="LaButti K."/>
            <person name="Lipzen A."/>
            <person name="Mondo S."/>
            <person name="Riley R."/>
            <person name="Salamov A."/>
            <person name="Simmons B.A."/>
            <person name="Magnuson J.K."/>
            <person name="Henrissat B."/>
            <person name="Mortensen U.H."/>
            <person name="Larsen T.O."/>
            <person name="Devries R.P."/>
            <person name="Grigoriev I.V."/>
            <person name="Machida M."/>
            <person name="Baker S.E."/>
            <person name="Andersen M.R."/>
        </authorList>
    </citation>
    <scope>NUCLEOTIDE SEQUENCE [LARGE SCALE GENOMIC DNA]</scope>
    <source>
        <strain evidence="9 10">CBS 151.66</strain>
    </source>
</reference>
<proteinExistence type="inferred from homology"/>
<keyword evidence="6" id="KW-0520">NAD</keyword>
<evidence type="ECO:0000256" key="5">
    <source>
        <dbReference type="ARBA" id="ARBA00023002"/>
    </source>
</evidence>
<dbReference type="InterPro" id="IPR020843">
    <property type="entry name" value="ER"/>
</dbReference>
<dbReference type="AlphaFoldDB" id="A0A5N5X3D9"/>
<dbReference type="Proteomes" id="UP000326565">
    <property type="component" value="Unassembled WGS sequence"/>
</dbReference>
<accession>A0A5N5X3D9</accession>
<sequence>MTIPQTQTAAVIPLSGATSDVQLQIKTDHPVPLPSQGEILVKIEYSGVCHSDVHSIRGETPMLTDVAGHEGVGMVVAVGDGVDESEWVGRRVGIRWLYSSCLNCEICAVNNTACPYQKNAGAYLVSPAIHVTKIPPELAPDAAAPLLCAGIAMYSSIIKTKTRPGDWIVLPGAGGGLGHMGVQIAAKKGLKVIAIDSGEKKRELCFSLGATAFFDYKVDDIVHEVKGLTAGLGAHAVICTANSEQAYTQSMRLLRRLGVLVCVGIPSVPFKLPATPFDMIVKGLTIVGNSAGTAKEMKELMAMAVAGDVKAHIECFELDQINDVVERLGQSEIDGRAVLKLP</sequence>
<protein>
    <recommendedName>
        <fullName evidence="8">Enoyl reductase (ER) domain-containing protein</fullName>
    </recommendedName>
</protein>
<keyword evidence="4 7" id="KW-0862">Zinc</keyword>